<dbReference type="EMBL" id="AB996603">
    <property type="protein sequence ID" value="BAS01930.1"/>
    <property type="molecule type" value="Genomic_DNA"/>
</dbReference>
<sequence>MKDIALKKRVLIGHQLILKFTVKKLFYFFIGNTISKNLKVNFVLTKKKYSLLIKMLSAKLCTFLNNFKLVSSHYDISLIKQKKSALPCLTLVKNIYLNQKTSKFIILDNFNELLISSLQLEGALGNNKAKLKYKQLSKKLG</sequence>
<proteinExistence type="predicted"/>
<accession>A0A0H5BKU7</accession>
<geneLocation type="nucleomorph" evidence="1"/>
<dbReference type="AlphaFoldDB" id="A0A0H5BKU7"/>
<protein>
    <submittedName>
        <fullName evidence="1">Uncharacterized protein</fullName>
    </submittedName>
</protein>
<name>A0A0H5BKU7_9EUKA</name>
<evidence type="ECO:0000313" key="1">
    <source>
        <dbReference type="EMBL" id="BAS01930.1"/>
    </source>
</evidence>
<organism evidence="1">
    <name type="scientific">Amorphochlora amoebiformis</name>
    <dbReference type="NCBI Taxonomy" id="1561963"/>
    <lineage>
        <taxon>Eukaryota</taxon>
        <taxon>Sar</taxon>
        <taxon>Rhizaria</taxon>
        <taxon>Cercozoa</taxon>
        <taxon>Chlorarachniophyceae</taxon>
        <taxon>Amorphochlora</taxon>
    </lineage>
</organism>
<reference evidence="1" key="1">
    <citation type="journal article" date="2015" name="Genome Biol. Evol.">
        <title>Nucleomorph Genome Sequences of Two Chlorarachniophytes, Amorphochlora amoebiformis and Lotharella vacuolata.</title>
        <authorList>
            <person name="Suzuki S."/>
            <person name="Shirato S."/>
            <person name="Hirakawa Y."/>
            <person name="Ishida K."/>
        </authorList>
    </citation>
    <scope>NUCLEOTIDE SEQUENCE</scope>
    <source>
        <strain evidence="1">CCMP2058</strain>
    </source>
</reference>
<keyword evidence="1" id="KW-0542">Nucleomorph</keyword>